<gene>
    <name evidence="1" type="ORF">I6G66_13175</name>
</gene>
<protein>
    <submittedName>
        <fullName evidence="1">Uncharacterized protein</fullName>
    </submittedName>
</protein>
<dbReference type="Proteomes" id="UP000594778">
    <property type="component" value="Chromosome"/>
</dbReference>
<evidence type="ECO:0000313" key="2">
    <source>
        <dbReference type="Proteomes" id="UP000594778"/>
    </source>
</evidence>
<accession>A0A7T2S8H7</accession>
<name>A0A7T2S8H7_DELAC</name>
<organism evidence="1 2">
    <name type="scientific">Delftia acidovorans</name>
    <name type="common">Pseudomonas acidovorans</name>
    <name type="synonym">Comamonas acidovorans</name>
    <dbReference type="NCBI Taxonomy" id="80866"/>
    <lineage>
        <taxon>Bacteria</taxon>
        <taxon>Pseudomonadati</taxon>
        <taxon>Pseudomonadota</taxon>
        <taxon>Betaproteobacteria</taxon>
        <taxon>Burkholderiales</taxon>
        <taxon>Comamonadaceae</taxon>
        <taxon>Delftia</taxon>
    </lineage>
</organism>
<sequence length="153" mass="16647">MHIGITTAVDEDAPRLFQWDHPFSWYVWSGGSPAAQFGLSAGWVSVAGITRLPARWDDDGERFKHQGDGIILLLDGARETRDVGTALFPSLLRAELHGVRATVEAHSNAVTMAGLAEGSAVGIDLREQGNAYPASLRVVSNGWTQAYTIDRWD</sequence>
<dbReference type="EMBL" id="CP065668">
    <property type="protein sequence ID" value="QPS10877.1"/>
    <property type="molecule type" value="Genomic_DNA"/>
</dbReference>
<reference evidence="1 2" key="1">
    <citation type="submission" date="2020-12" db="EMBL/GenBank/DDBJ databases">
        <title>FDA dAtabase for Regulatory Grade micrObial Sequences (FDA-ARGOS): Supporting development and validation of Infectious Disease Dx tests.</title>
        <authorList>
            <person name="Sproer C."/>
            <person name="Gronow S."/>
            <person name="Severitt S."/>
            <person name="Schroder I."/>
            <person name="Tallon L."/>
            <person name="Sadzewicz L."/>
            <person name="Zhao X."/>
            <person name="Boylan J."/>
            <person name="Ott S."/>
            <person name="Bowen H."/>
            <person name="Vavikolanu K."/>
            <person name="Mehta A."/>
            <person name="Aluvathingal J."/>
            <person name="Nadendla S."/>
            <person name="Lowell S."/>
            <person name="Myers T."/>
            <person name="Yan Y."/>
            <person name="Sichtig H."/>
        </authorList>
    </citation>
    <scope>NUCLEOTIDE SEQUENCE [LARGE SCALE GENOMIC DNA]</scope>
    <source>
        <strain evidence="1 2">FDAARGOS_909</strain>
    </source>
</reference>
<dbReference type="AlphaFoldDB" id="A0A7T2S8H7"/>
<proteinExistence type="predicted"/>
<evidence type="ECO:0000313" key="1">
    <source>
        <dbReference type="EMBL" id="QPS10877.1"/>
    </source>
</evidence>
<dbReference type="RefSeq" id="WP_197957177.1">
    <property type="nucleotide sequence ID" value="NZ_CP065668.1"/>
</dbReference>